<evidence type="ECO:0000313" key="2">
    <source>
        <dbReference type="Proteomes" id="UP000012019"/>
    </source>
</evidence>
<organism evidence="1 2">
    <name type="scientific">Methylophaga lonarensis MPL</name>
    <dbReference type="NCBI Taxonomy" id="1286106"/>
    <lineage>
        <taxon>Bacteria</taxon>
        <taxon>Pseudomonadati</taxon>
        <taxon>Pseudomonadota</taxon>
        <taxon>Gammaproteobacteria</taxon>
        <taxon>Thiotrichales</taxon>
        <taxon>Piscirickettsiaceae</taxon>
        <taxon>Methylophaga</taxon>
    </lineage>
</organism>
<keyword evidence="2" id="KW-1185">Reference proteome</keyword>
<dbReference type="eggNOG" id="COG4335">
    <property type="taxonomic scope" value="Bacteria"/>
</dbReference>
<dbReference type="RefSeq" id="WP_009726957.1">
    <property type="nucleotide sequence ID" value="NZ_APHR01000054.1"/>
</dbReference>
<comment type="caution">
    <text evidence="1">The sequence shown here is derived from an EMBL/GenBank/DDBJ whole genome shotgun (WGS) entry which is preliminary data.</text>
</comment>
<dbReference type="PATRIC" id="fig|1286106.3.peg.1988"/>
<dbReference type="Pfam" id="PF08713">
    <property type="entry name" value="DNA_alkylation"/>
    <property type="match status" value="1"/>
</dbReference>
<dbReference type="OrthoDB" id="9797162at2"/>
<dbReference type="InterPro" id="IPR016024">
    <property type="entry name" value="ARM-type_fold"/>
</dbReference>
<gene>
    <name evidence="1" type="ORF">MPL1_09937</name>
</gene>
<evidence type="ECO:0000313" key="1">
    <source>
        <dbReference type="EMBL" id="EMR12498.1"/>
    </source>
</evidence>
<accession>M7NUN5</accession>
<name>M7NUN5_9GAMM</name>
<sequence>MKQYLNADAISYLADSLVAAWPEFDKEGFTRGACQGLEAMELKQRVTHIAEQLHKHLPTDFSESADILIRLADVWPVDEDDKSSWHSFSAWPLIDYAGHAGWSSPLRALDVLERLTPLFTAEFAMRPYLDRQFEVVYPRIIRWTEHPHPHVRRLASECIRPRLPWGGHLKRFQRDPEPVLKVLELLKDDVSVYVQKSVANNLNDISKDNPDRVLALVRQWLPKASKQRRWIIRHGLRSLIKQGVPEVFELLDYSPTIALQSQLQLNKAEVSLGDSFEITLSLQSEATSAQDLVIDYAVWHVKANGSHSRKVFKWKILTLAAEQCLQISKTHAFKTLSTRKYYPGPHLLEVLINGQVTGRAEIELRHDKAKGDQGNPGD</sequence>
<dbReference type="Gene3D" id="1.25.40.290">
    <property type="entry name" value="ARM repeat domains"/>
    <property type="match status" value="1"/>
</dbReference>
<dbReference type="InterPro" id="IPR014825">
    <property type="entry name" value="DNA_alkylation"/>
</dbReference>
<dbReference type="Proteomes" id="UP000012019">
    <property type="component" value="Unassembled WGS sequence"/>
</dbReference>
<reference evidence="1 2" key="1">
    <citation type="journal article" date="2013" name="Genome Announc.">
        <title>Draft Genome Sequence of Methylophaga lonarensis MPLT, a Haloalkaliphilic (Non-Methane-Utilizing) Methylotroph.</title>
        <authorList>
            <person name="Shetty S.A."/>
            <person name="Marathe N.P."/>
            <person name="Munot H."/>
            <person name="Antony C.P."/>
            <person name="Dhotre D.P."/>
            <person name="Murrell J.C."/>
            <person name="Shouche Y.S."/>
        </authorList>
    </citation>
    <scope>NUCLEOTIDE SEQUENCE [LARGE SCALE GENOMIC DNA]</scope>
    <source>
        <strain evidence="1 2">MPL</strain>
    </source>
</reference>
<dbReference type="AlphaFoldDB" id="M7NUN5"/>
<dbReference type="EMBL" id="APHR01000054">
    <property type="protein sequence ID" value="EMR12498.1"/>
    <property type="molecule type" value="Genomic_DNA"/>
</dbReference>
<dbReference type="SUPFAM" id="SSF48371">
    <property type="entry name" value="ARM repeat"/>
    <property type="match status" value="1"/>
</dbReference>
<protein>
    <submittedName>
        <fullName evidence="1">DNA alkylation repair protein</fullName>
    </submittedName>
</protein>
<proteinExistence type="predicted"/>